<reference evidence="4 5" key="2">
    <citation type="submission" date="2016-08" db="EMBL/GenBank/DDBJ databases">
        <title>Orenia metallireducens sp. nov. strain Z6, a Novel Metal-reducing Firmicute from the Deep Subsurface.</title>
        <authorList>
            <person name="Maxim B.I."/>
            <person name="Kenneth K."/>
            <person name="Flynn T.M."/>
            <person name="Oloughlin E.J."/>
            <person name="Locke R.A."/>
            <person name="Weber J.R."/>
            <person name="Egan S.M."/>
            <person name="Mackie R.I."/>
            <person name="Cann I.K."/>
        </authorList>
    </citation>
    <scope>NUCLEOTIDE SEQUENCE [LARGE SCALE GENOMIC DNA]</scope>
    <source>
        <strain evidence="4 5">Z6</strain>
    </source>
</reference>
<comment type="caution">
    <text evidence="4">The sequence shown here is derived from an EMBL/GenBank/DDBJ whole genome shotgun (WGS) entry which is preliminary data.</text>
</comment>
<dbReference type="InterPro" id="IPR050624">
    <property type="entry name" value="HTH-type_Tx_Regulator"/>
</dbReference>
<keyword evidence="1 2" id="KW-0238">DNA-binding</keyword>
<evidence type="ECO:0000313" key="4">
    <source>
        <dbReference type="EMBL" id="OCL28445.1"/>
    </source>
</evidence>
<evidence type="ECO:0000313" key="5">
    <source>
        <dbReference type="Proteomes" id="UP000093514"/>
    </source>
</evidence>
<gene>
    <name evidence="4" type="ORF">U472_00740</name>
</gene>
<accession>A0A1C0ACU3</accession>
<dbReference type="RefSeq" id="WP_068714515.1">
    <property type="nucleotide sequence ID" value="NZ_LWDV01000005.1"/>
</dbReference>
<evidence type="ECO:0000259" key="3">
    <source>
        <dbReference type="PROSITE" id="PS50977"/>
    </source>
</evidence>
<dbReference type="PANTHER" id="PTHR43479">
    <property type="entry name" value="ACREF/ENVCD OPERON REPRESSOR-RELATED"/>
    <property type="match status" value="1"/>
</dbReference>
<dbReference type="SUPFAM" id="SSF46689">
    <property type="entry name" value="Homeodomain-like"/>
    <property type="match status" value="1"/>
</dbReference>
<dbReference type="AlphaFoldDB" id="A0A1C0ACU3"/>
<reference evidence="5" key="1">
    <citation type="submission" date="2016-07" db="EMBL/GenBank/DDBJ databases">
        <authorList>
            <person name="Florea S."/>
            <person name="Webb J.S."/>
            <person name="Jaromczyk J."/>
            <person name="Schardl C.L."/>
        </authorList>
    </citation>
    <scope>NUCLEOTIDE SEQUENCE [LARGE SCALE GENOMIC DNA]</scope>
    <source>
        <strain evidence="5">Z6</strain>
    </source>
</reference>
<dbReference type="InterPro" id="IPR036271">
    <property type="entry name" value="Tet_transcr_reg_TetR-rel_C_sf"/>
</dbReference>
<dbReference type="Gene3D" id="1.10.357.10">
    <property type="entry name" value="Tetracycline Repressor, domain 2"/>
    <property type="match status" value="1"/>
</dbReference>
<keyword evidence="5" id="KW-1185">Reference proteome</keyword>
<dbReference type="OrthoDB" id="9808476at2"/>
<dbReference type="PROSITE" id="PS50977">
    <property type="entry name" value="HTH_TETR_2"/>
    <property type="match status" value="1"/>
</dbReference>
<dbReference type="InterPro" id="IPR009057">
    <property type="entry name" value="Homeodomain-like_sf"/>
</dbReference>
<dbReference type="GO" id="GO:0003677">
    <property type="term" value="F:DNA binding"/>
    <property type="evidence" value="ECO:0007669"/>
    <property type="project" value="UniProtKB-UniRule"/>
</dbReference>
<dbReference type="Proteomes" id="UP000093514">
    <property type="component" value="Unassembled WGS sequence"/>
</dbReference>
<evidence type="ECO:0000256" key="1">
    <source>
        <dbReference type="ARBA" id="ARBA00023125"/>
    </source>
</evidence>
<protein>
    <recommendedName>
        <fullName evidence="3">HTH tetR-type domain-containing protein</fullName>
    </recommendedName>
</protein>
<sequence>MDELRRRILETSLDLFSKQGFNGTSINEISENAEVSEEVILEYFEGKEDLLNNLFSLLGPTAVKEEIERLLGEKINQPYEFLRVCVKEVIRELNDERAQKFLQIMLKEHNLGLIKEQIKNKFIEENQGVIVNIFQKMIEAGLIQKKDPFVLSRELIGPLLLLRIECLLLGFEDANREDLSRMAEQHLEFFWESIKVA</sequence>
<evidence type="ECO:0000256" key="2">
    <source>
        <dbReference type="PROSITE-ProRule" id="PRU00335"/>
    </source>
</evidence>
<dbReference type="InterPro" id="IPR001647">
    <property type="entry name" value="HTH_TetR"/>
</dbReference>
<dbReference type="EMBL" id="LWDV01000005">
    <property type="protein sequence ID" value="OCL28445.1"/>
    <property type="molecule type" value="Genomic_DNA"/>
</dbReference>
<dbReference type="PRINTS" id="PR00455">
    <property type="entry name" value="HTHTETR"/>
</dbReference>
<proteinExistence type="predicted"/>
<dbReference type="PANTHER" id="PTHR43479:SF11">
    <property type="entry name" value="ACREF_ENVCD OPERON REPRESSOR-RELATED"/>
    <property type="match status" value="1"/>
</dbReference>
<dbReference type="SUPFAM" id="SSF48498">
    <property type="entry name" value="Tetracyclin repressor-like, C-terminal domain"/>
    <property type="match status" value="1"/>
</dbReference>
<organism evidence="4 5">
    <name type="scientific">Orenia metallireducens</name>
    <dbReference type="NCBI Taxonomy" id="1413210"/>
    <lineage>
        <taxon>Bacteria</taxon>
        <taxon>Bacillati</taxon>
        <taxon>Bacillota</taxon>
        <taxon>Clostridia</taxon>
        <taxon>Halanaerobiales</taxon>
        <taxon>Halobacteroidaceae</taxon>
        <taxon>Orenia</taxon>
    </lineage>
</organism>
<name>A0A1C0ACU3_9FIRM</name>
<feature type="DNA-binding region" description="H-T-H motif" evidence="2">
    <location>
        <begin position="25"/>
        <end position="44"/>
    </location>
</feature>
<dbReference type="Pfam" id="PF00440">
    <property type="entry name" value="TetR_N"/>
    <property type="match status" value="1"/>
</dbReference>
<feature type="domain" description="HTH tetR-type" evidence="3">
    <location>
        <begin position="2"/>
        <end position="62"/>
    </location>
</feature>